<reference evidence="2" key="1">
    <citation type="submission" date="2016-08" db="EMBL/GenBank/DDBJ databases">
        <authorList>
            <person name="Seilhamer J.J."/>
        </authorList>
    </citation>
    <scope>NUCLEOTIDE SEQUENCE</scope>
    <source>
        <strain evidence="2">86</strain>
    </source>
</reference>
<feature type="domain" description="LarA-like N-terminal" evidence="1">
    <location>
        <begin position="25"/>
        <end position="192"/>
    </location>
</feature>
<evidence type="ECO:0000313" key="2">
    <source>
        <dbReference type="EMBL" id="SCM82958.1"/>
    </source>
</evidence>
<dbReference type="Gene3D" id="3.40.50.11440">
    <property type="match status" value="1"/>
</dbReference>
<dbReference type="AlphaFoldDB" id="A0A212LZK6"/>
<proteinExistence type="predicted"/>
<dbReference type="InterPro" id="IPR018657">
    <property type="entry name" value="LarA-like_N"/>
</dbReference>
<accession>A0A212LZK6</accession>
<organism evidence="2">
    <name type="scientific">uncultured Sporomusa sp</name>
    <dbReference type="NCBI Taxonomy" id="307249"/>
    <lineage>
        <taxon>Bacteria</taxon>
        <taxon>Bacillati</taxon>
        <taxon>Bacillota</taxon>
        <taxon>Negativicutes</taxon>
        <taxon>Selenomonadales</taxon>
        <taxon>Sporomusaceae</taxon>
        <taxon>Sporomusa</taxon>
        <taxon>environmental samples</taxon>
    </lineage>
</organism>
<dbReference type="GO" id="GO:0050043">
    <property type="term" value="F:lactate racemase activity"/>
    <property type="evidence" value="ECO:0007669"/>
    <property type="project" value="InterPro"/>
</dbReference>
<evidence type="ECO:0000259" key="1">
    <source>
        <dbReference type="Pfam" id="PF09861"/>
    </source>
</evidence>
<gene>
    <name evidence="2" type="ORF">KL86SPO_50730</name>
</gene>
<dbReference type="RefSeq" id="WP_288185510.1">
    <property type="nucleotide sequence ID" value="NZ_LT608335.1"/>
</dbReference>
<sequence>MGIIQELLKGTPLPRVVKVRQKFKVTEITDIPAAMRQEFAKPDIADRIKPGMRIAVAVGSRGLDRLPELVRLTVQEIKQRGGEPFIVPAMGSHGGATAAGQAKVLANLGVTEESASCPVVSSMEVVEVGKIKNGLAVHMDKAAYEADGIVIINRVKPHTAYRGPCESGLAKMLSIGLGKQKGAETCHHFSFKHMAEHVFEMAQVKLACCKILFGIATVENAYDRISTLVAVPAEKIMEVDQQLLPEAKAKMPRILFDAVDVLIVDRIGKEISGDGMDPNITGRFPTPYASGGLDANKVVVLDLSKETNGNACGIGVADYTTRKLFNKVDFDYTYANLITNTTPGPARMPMMLADDREAIMAAIKTCNIADLSQVKLVRIQDTLHIGEIIISEALLPAAQAHPDMEICGELREMEFDEAGNLVD</sequence>
<dbReference type="Pfam" id="PF09861">
    <property type="entry name" value="Lar_N"/>
    <property type="match status" value="1"/>
</dbReference>
<name>A0A212LZK6_9FIRM</name>
<dbReference type="EMBL" id="FMJE01000005">
    <property type="protein sequence ID" value="SCM82958.1"/>
    <property type="molecule type" value="Genomic_DNA"/>
</dbReference>
<protein>
    <recommendedName>
        <fullName evidence="1">LarA-like N-terminal domain-containing protein</fullName>
    </recommendedName>
</protein>